<evidence type="ECO:0008006" key="4">
    <source>
        <dbReference type="Google" id="ProtNLM"/>
    </source>
</evidence>
<protein>
    <recommendedName>
        <fullName evidence="4">DoxX family membrane protein</fullName>
    </recommendedName>
</protein>
<keyword evidence="1" id="KW-0812">Transmembrane</keyword>
<dbReference type="Proteomes" id="UP001162834">
    <property type="component" value="Chromosome"/>
</dbReference>
<organism evidence="2 3">
    <name type="scientific">Capillimicrobium parvum</name>
    <dbReference type="NCBI Taxonomy" id="2884022"/>
    <lineage>
        <taxon>Bacteria</taxon>
        <taxon>Bacillati</taxon>
        <taxon>Actinomycetota</taxon>
        <taxon>Thermoleophilia</taxon>
        <taxon>Solirubrobacterales</taxon>
        <taxon>Capillimicrobiaceae</taxon>
        <taxon>Capillimicrobium</taxon>
    </lineage>
</organism>
<accession>A0A9E6XUK1</accession>
<feature type="transmembrane region" description="Helical" evidence="1">
    <location>
        <begin position="116"/>
        <end position="145"/>
    </location>
</feature>
<feature type="transmembrane region" description="Helical" evidence="1">
    <location>
        <begin position="157"/>
        <end position="177"/>
    </location>
</feature>
<sequence>MVTEPTSHKCPILLSGASTEKEIVTMASTQIRLPHRAKAATNGRTWEAPPGRDVSIAAHQAFWLLRITFTIAPILFGVDKFVNWSVHWPDYLAGWVNNIIPGTGQEFMYVVGGVEIAAGVLVAIAPRIGAFVVAGWLFGIVINLLTKNAPQYYDIALRDFGLMLAALTFGRLALAIVPARKSGDLPGRPW</sequence>
<evidence type="ECO:0000313" key="2">
    <source>
        <dbReference type="EMBL" id="UGS34772.1"/>
    </source>
</evidence>
<name>A0A9E6XUK1_9ACTN</name>
<proteinExistence type="predicted"/>
<keyword evidence="1" id="KW-1133">Transmembrane helix</keyword>
<keyword evidence="3" id="KW-1185">Reference proteome</keyword>
<dbReference type="KEGG" id="sbae:DSM104329_01154"/>
<dbReference type="EMBL" id="CP087164">
    <property type="protein sequence ID" value="UGS34772.1"/>
    <property type="molecule type" value="Genomic_DNA"/>
</dbReference>
<reference evidence="2" key="1">
    <citation type="journal article" date="2022" name="Int. J. Syst. Evol. Microbiol.">
        <title>Pseudomonas aegrilactucae sp. nov. and Pseudomonas morbosilactucae sp. nov., pathogens causing bacterial rot of lettuce in Japan.</title>
        <authorList>
            <person name="Sawada H."/>
            <person name="Fujikawa T."/>
            <person name="Satou M."/>
        </authorList>
    </citation>
    <scope>NUCLEOTIDE SEQUENCE</scope>
    <source>
        <strain evidence="2">0166_1</strain>
    </source>
</reference>
<dbReference type="AlphaFoldDB" id="A0A9E6XUK1"/>
<gene>
    <name evidence="2" type="ORF">DSM104329_01154</name>
</gene>
<evidence type="ECO:0000313" key="3">
    <source>
        <dbReference type="Proteomes" id="UP001162834"/>
    </source>
</evidence>
<feature type="transmembrane region" description="Helical" evidence="1">
    <location>
        <begin position="61"/>
        <end position="78"/>
    </location>
</feature>
<evidence type="ECO:0000256" key="1">
    <source>
        <dbReference type="SAM" id="Phobius"/>
    </source>
</evidence>
<keyword evidence="1" id="KW-0472">Membrane</keyword>